<keyword evidence="3" id="KW-1185">Reference proteome</keyword>
<gene>
    <name evidence="2" type="ORF">GPUH_LOCUS26505</name>
</gene>
<evidence type="ECO:0000313" key="3">
    <source>
        <dbReference type="Proteomes" id="UP000271098"/>
    </source>
</evidence>
<keyword evidence="1" id="KW-0812">Transmembrane</keyword>
<reference evidence="4" key="1">
    <citation type="submission" date="2016-06" db="UniProtKB">
        <authorList>
            <consortium name="WormBaseParasite"/>
        </authorList>
    </citation>
    <scope>IDENTIFICATION</scope>
</reference>
<dbReference type="AlphaFoldDB" id="A0A183EZW4"/>
<evidence type="ECO:0000313" key="2">
    <source>
        <dbReference type="EMBL" id="VDN45652.1"/>
    </source>
</evidence>
<feature type="transmembrane region" description="Helical" evidence="1">
    <location>
        <begin position="6"/>
        <end position="27"/>
    </location>
</feature>
<reference evidence="2 3" key="2">
    <citation type="submission" date="2018-11" db="EMBL/GenBank/DDBJ databases">
        <authorList>
            <consortium name="Pathogen Informatics"/>
        </authorList>
    </citation>
    <scope>NUCLEOTIDE SEQUENCE [LARGE SCALE GENOMIC DNA]</scope>
</reference>
<keyword evidence="1" id="KW-0472">Membrane</keyword>
<proteinExistence type="predicted"/>
<organism evidence="4">
    <name type="scientific">Gongylonema pulchrum</name>
    <dbReference type="NCBI Taxonomy" id="637853"/>
    <lineage>
        <taxon>Eukaryota</taxon>
        <taxon>Metazoa</taxon>
        <taxon>Ecdysozoa</taxon>
        <taxon>Nematoda</taxon>
        <taxon>Chromadorea</taxon>
        <taxon>Rhabditida</taxon>
        <taxon>Spirurina</taxon>
        <taxon>Spiruromorpha</taxon>
        <taxon>Spiruroidea</taxon>
        <taxon>Gongylonematidae</taxon>
        <taxon>Gongylonema</taxon>
    </lineage>
</organism>
<protein>
    <submittedName>
        <fullName evidence="4">Secreted protein</fullName>
    </submittedName>
</protein>
<accession>A0A183EZW4</accession>
<evidence type="ECO:0000313" key="4">
    <source>
        <dbReference type="WBParaSite" id="GPUH_0002653501-mRNA-1"/>
    </source>
</evidence>
<evidence type="ECO:0000256" key="1">
    <source>
        <dbReference type="SAM" id="Phobius"/>
    </source>
</evidence>
<dbReference type="WBParaSite" id="GPUH_0002653501-mRNA-1">
    <property type="protein sequence ID" value="GPUH_0002653501-mRNA-1"/>
    <property type="gene ID" value="GPUH_0002653501"/>
</dbReference>
<dbReference type="OrthoDB" id="8065060at2759"/>
<dbReference type="Proteomes" id="UP000271098">
    <property type="component" value="Unassembled WGS sequence"/>
</dbReference>
<name>A0A183EZW4_9BILA</name>
<keyword evidence="1" id="KW-1133">Transmembrane helix</keyword>
<sequence>MGLFLGMSVLSCAEIIMYAAKMTWIVISRKRRQHLVFKKEEEEVIRSSRLTYYFKCLGKKTSSAGNSCVEEG</sequence>
<dbReference type="EMBL" id="UYRT01111481">
    <property type="protein sequence ID" value="VDN45652.1"/>
    <property type="molecule type" value="Genomic_DNA"/>
</dbReference>